<reference evidence="2" key="1">
    <citation type="journal article" date="2021" name="Proc. Natl. Acad. Sci. U.S.A.">
        <title>A Catalog of Tens of Thousands of Viruses from Human Metagenomes Reveals Hidden Associations with Chronic Diseases.</title>
        <authorList>
            <person name="Tisza M.J."/>
            <person name="Buck C.B."/>
        </authorList>
    </citation>
    <scope>NUCLEOTIDE SEQUENCE</scope>
    <source>
        <strain evidence="2">Ctx322</strain>
    </source>
</reference>
<evidence type="ECO:0000313" key="2">
    <source>
        <dbReference type="EMBL" id="DAD91489.1"/>
    </source>
</evidence>
<dbReference type="InterPro" id="IPR020818">
    <property type="entry name" value="Chaperonin_GroES"/>
</dbReference>
<dbReference type="InterPro" id="IPR011032">
    <property type="entry name" value="GroES-like_sf"/>
</dbReference>
<dbReference type="Gene3D" id="2.30.33.40">
    <property type="entry name" value="GroES chaperonin"/>
    <property type="match status" value="1"/>
</dbReference>
<organism evidence="2">
    <name type="scientific">Myoviridae sp. ctx322</name>
    <dbReference type="NCBI Taxonomy" id="2826711"/>
    <lineage>
        <taxon>Viruses</taxon>
        <taxon>Duplodnaviria</taxon>
        <taxon>Heunggongvirae</taxon>
        <taxon>Uroviricota</taxon>
        <taxon>Caudoviricetes</taxon>
    </lineage>
</organism>
<dbReference type="SUPFAM" id="SSF50129">
    <property type="entry name" value="GroES-like"/>
    <property type="match status" value="1"/>
</dbReference>
<dbReference type="EMBL" id="BK015115">
    <property type="protein sequence ID" value="DAD91489.1"/>
    <property type="molecule type" value="Genomic_DNA"/>
</dbReference>
<keyword evidence="1" id="KW-0143">Chaperone</keyword>
<dbReference type="InterPro" id="IPR037124">
    <property type="entry name" value="Chaperonin_GroES_sf"/>
</dbReference>
<dbReference type="CDD" id="cd00320">
    <property type="entry name" value="cpn10"/>
    <property type="match status" value="1"/>
</dbReference>
<dbReference type="GO" id="GO:0044183">
    <property type="term" value="F:protein folding chaperone"/>
    <property type="evidence" value="ECO:0007669"/>
    <property type="project" value="InterPro"/>
</dbReference>
<dbReference type="GO" id="GO:0005524">
    <property type="term" value="F:ATP binding"/>
    <property type="evidence" value="ECO:0007669"/>
    <property type="project" value="InterPro"/>
</dbReference>
<protein>
    <submittedName>
        <fullName evidence="2">Chaperonin</fullName>
    </submittedName>
</protein>
<name>A0A8S5NA15_9CAUD</name>
<dbReference type="Pfam" id="PF00166">
    <property type="entry name" value="Cpn10"/>
    <property type="match status" value="1"/>
</dbReference>
<accession>A0A8S5NA15</accession>
<dbReference type="SMART" id="SM00883">
    <property type="entry name" value="Cpn10"/>
    <property type="match status" value="1"/>
</dbReference>
<sequence>MQINLNLIGKEKAEAVCRAILGRPTENRIVLAAYKGAKTTDSGLYIPDTAKEGVPRKGVVVALGEITEGYQTYSNIQVGDVVTYGLYAGKELEPIMRKGELNYNETLLFTVLSLNEVIFVEPNLE</sequence>
<evidence type="ECO:0000256" key="1">
    <source>
        <dbReference type="ARBA" id="ARBA00023186"/>
    </source>
</evidence>
<proteinExistence type="predicted"/>